<dbReference type="GO" id="GO:0015254">
    <property type="term" value="F:glycerol channel activity"/>
    <property type="evidence" value="ECO:0007669"/>
    <property type="project" value="TreeGrafter"/>
</dbReference>
<reference evidence="11 12" key="1">
    <citation type="submission" date="2016-06" db="EMBL/GenBank/DDBJ databases">
        <title>The Draft Genome Sequence and Annotation of the Desert Woodrat Neotoma lepida.</title>
        <authorList>
            <person name="Campbell M."/>
            <person name="Oakeson K.F."/>
            <person name="Yandell M."/>
            <person name="Halpert J.R."/>
            <person name="Dearing D."/>
        </authorList>
    </citation>
    <scope>NUCLEOTIDE SEQUENCE [LARGE SCALE GENOMIC DNA]</scope>
    <source>
        <strain evidence="11">417</strain>
        <tissue evidence="11">Liver</tissue>
    </source>
</reference>
<keyword evidence="6 10" id="KW-0472">Membrane</keyword>
<dbReference type="GO" id="GO:0016323">
    <property type="term" value="C:basolateral plasma membrane"/>
    <property type="evidence" value="ECO:0007669"/>
    <property type="project" value="TreeGrafter"/>
</dbReference>
<comment type="catalytic activity">
    <reaction evidence="7">
        <text>H2O(in) = H2O(out)</text>
        <dbReference type="Rhea" id="RHEA:29667"/>
        <dbReference type="ChEBI" id="CHEBI:15377"/>
    </reaction>
</comment>
<evidence type="ECO:0000256" key="8">
    <source>
        <dbReference type="ARBA" id="ARBA00049405"/>
    </source>
</evidence>
<evidence type="ECO:0000256" key="6">
    <source>
        <dbReference type="ARBA" id="ARBA00023136"/>
    </source>
</evidence>
<evidence type="ECO:0000256" key="4">
    <source>
        <dbReference type="ARBA" id="ARBA00022692"/>
    </source>
</evidence>
<keyword evidence="12" id="KW-1185">Reference proteome</keyword>
<dbReference type="InterPro" id="IPR000425">
    <property type="entry name" value="MIP"/>
</dbReference>
<dbReference type="STRING" id="56216.A0A1A6HZZ2"/>
<dbReference type="PRINTS" id="PR00783">
    <property type="entry name" value="MINTRINSICP"/>
</dbReference>
<evidence type="ECO:0000256" key="10">
    <source>
        <dbReference type="SAM" id="Phobius"/>
    </source>
</evidence>
<evidence type="ECO:0000256" key="1">
    <source>
        <dbReference type="ARBA" id="ARBA00004141"/>
    </source>
</evidence>
<gene>
    <name evidence="11" type="ORF">A6R68_22710</name>
</gene>
<keyword evidence="4 9" id="KW-0812">Transmembrane</keyword>
<comment type="similarity">
    <text evidence="2 9">Belongs to the MIP/aquaporin (TC 1.A.8) family.</text>
</comment>
<feature type="non-terminal residue" evidence="11">
    <location>
        <position position="1"/>
    </location>
</feature>
<dbReference type="InterPro" id="IPR050363">
    <property type="entry name" value="MIP/Aquaporin"/>
</dbReference>
<name>A0A1A6HZZ2_NEOLE</name>
<comment type="caution">
    <text evidence="11">The sequence shown here is derived from an EMBL/GenBank/DDBJ whole genome shotgun (WGS) entry which is preliminary data.</text>
</comment>
<feature type="non-terminal residue" evidence="11">
    <location>
        <position position="298"/>
    </location>
</feature>
<dbReference type="AlphaFoldDB" id="A0A1A6HZZ2"/>
<dbReference type="Pfam" id="PF00230">
    <property type="entry name" value="MIP"/>
    <property type="match status" value="1"/>
</dbReference>
<dbReference type="PANTHER" id="PTHR43829:SF13">
    <property type="entry name" value="AQUAPORIN-10"/>
    <property type="match status" value="1"/>
</dbReference>
<dbReference type="PRINTS" id="PR02022">
    <property type="entry name" value="AQUAPORIN10M"/>
</dbReference>
<comment type="catalytic activity">
    <reaction evidence="8">
        <text>glycerol(in) = glycerol(out)</text>
        <dbReference type="Rhea" id="RHEA:29675"/>
        <dbReference type="ChEBI" id="CHEBI:17754"/>
    </reaction>
</comment>
<evidence type="ECO:0000313" key="11">
    <source>
        <dbReference type="EMBL" id="OBS83292.1"/>
    </source>
</evidence>
<dbReference type="SUPFAM" id="SSF81338">
    <property type="entry name" value="Aquaporin-like"/>
    <property type="match status" value="1"/>
</dbReference>
<feature type="transmembrane region" description="Helical" evidence="10">
    <location>
        <begin position="154"/>
        <end position="178"/>
    </location>
</feature>
<evidence type="ECO:0000256" key="7">
    <source>
        <dbReference type="ARBA" id="ARBA00034651"/>
    </source>
</evidence>
<feature type="transmembrane region" description="Helical" evidence="10">
    <location>
        <begin position="40"/>
        <end position="59"/>
    </location>
</feature>
<dbReference type="OrthoDB" id="3222at2759"/>
<dbReference type="InterPro" id="IPR023271">
    <property type="entry name" value="Aquaporin-like"/>
</dbReference>
<keyword evidence="5 10" id="KW-1133">Transmembrane helix</keyword>
<dbReference type="GO" id="GO:0015204">
    <property type="term" value="F:urea transmembrane transporter activity"/>
    <property type="evidence" value="ECO:0007669"/>
    <property type="project" value="TreeGrafter"/>
</dbReference>
<comment type="subcellular location">
    <subcellularLocation>
        <location evidence="1">Membrane</location>
        <topology evidence="1">Multi-pass membrane protein</topology>
    </subcellularLocation>
</comment>
<dbReference type="PANTHER" id="PTHR43829">
    <property type="entry name" value="AQUAPORIN OR AQUAGLYCEROPORIN RELATED"/>
    <property type="match status" value="1"/>
</dbReference>
<sequence>ALLSHWSPGLSIPYHPSPHQLVTQGSVAQAVTSEENKGDFFIMFLASSLAGTTVIYLHGRQCLRSPPKPSLLSGYMLGGMPPLGQAPPFIALGNCCLFSVPQELPTSSAMGTEGTRLGAAVVGRDALQHYTGGNLTVTGSRETASIFATYPSPYLSLISGFLDQVLGTWMLTVGLLAVLDRRNKGVPAGLQPVVAGLLILAIGLSMGVNCGFPLTLPGPWAHSSSPTLLAGGEVFSAGNGWWWVPVVAPVVGSTLSTATYQLLVTLHHPEDPEPVPRVVAAQLEASDLGTPAQLECKL</sequence>
<evidence type="ECO:0000313" key="12">
    <source>
        <dbReference type="Proteomes" id="UP000092124"/>
    </source>
</evidence>
<dbReference type="EMBL" id="LZPO01007946">
    <property type="protein sequence ID" value="OBS83292.1"/>
    <property type="molecule type" value="Genomic_DNA"/>
</dbReference>
<evidence type="ECO:0000256" key="3">
    <source>
        <dbReference type="ARBA" id="ARBA00022448"/>
    </source>
</evidence>
<evidence type="ECO:0000256" key="2">
    <source>
        <dbReference type="ARBA" id="ARBA00006175"/>
    </source>
</evidence>
<protein>
    <submittedName>
        <fullName evidence="11">Uncharacterized protein</fullName>
    </submittedName>
</protein>
<accession>A0A1A6HZZ2</accession>
<evidence type="ECO:0000256" key="5">
    <source>
        <dbReference type="ARBA" id="ARBA00022989"/>
    </source>
</evidence>
<organism evidence="11 12">
    <name type="scientific">Neotoma lepida</name>
    <name type="common">Desert woodrat</name>
    <dbReference type="NCBI Taxonomy" id="56216"/>
    <lineage>
        <taxon>Eukaryota</taxon>
        <taxon>Metazoa</taxon>
        <taxon>Chordata</taxon>
        <taxon>Craniata</taxon>
        <taxon>Vertebrata</taxon>
        <taxon>Euteleostomi</taxon>
        <taxon>Mammalia</taxon>
        <taxon>Eutheria</taxon>
        <taxon>Euarchontoglires</taxon>
        <taxon>Glires</taxon>
        <taxon>Rodentia</taxon>
        <taxon>Myomorpha</taxon>
        <taxon>Muroidea</taxon>
        <taxon>Cricetidae</taxon>
        <taxon>Neotominae</taxon>
        <taxon>Neotoma</taxon>
    </lineage>
</organism>
<evidence type="ECO:0000256" key="9">
    <source>
        <dbReference type="RuleBase" id="RU000477"/>
    </source>
</evidence>
<dbReference type="Gene3D" id="1.20.1080.10">
    <property type="entry name" value="Glycerol uptake facilitator protein"/>
    <property type="match status" value="1"/>
</dbReference>
<proteinExistence type="inferred from homology"/>
<dbReference type="InterPro" id="IPR026252">
    <property type="entry name" value="Aquaporin_10"/>
</dbReference>
<keyword evidence="3 9" id="KW-0813">Transport</keyword>
<feature type="transmembrane region" description="Helical" evidence="10">
    <location>
        <begin position="190"/>
        <end position="212"/>
    </location>
</feature>
<dbReference type="GO" id="GO:0015250">
    <property type="term" value="F:water channel activity"/>
    <property type="evidence" value="ECO:0007669"/>
    <property type="project" value="TreeGrafter"/>
</dbReference>
<dbReference type="Proteomes" id="UP000092124">
    <property type="component" value="Unassembled WGS sequence"/>
</dbReference>